<accession>A0AA50CQL1</accession>
<dbReference type="RefSeq" id="WP_306041174.1">
    <property type="nucleotide sequence ID" value="NZ_CP132306.1"/>
</dbReference>
<dbReference type="InterPro" id="IPR036086">
    <property type="entry name" value="ParB/Sulfiredoxin_sf"/>
</dbReference>
<sequence>MQIMKVDPRALLDNPNTARRTKSSPQADALMTATIKAVGIIQPPIVFAGPDGGNGLMIENGHRRRDGAIAAGLAEIEVLVKEAANDNGAMSSMVENYAREDLNAVDQWRGIERLVAEGWNEEAIAMALALPVRQVRKLRLLANVLPAMLDQMTLGDMPNEQQLRFIAAASIEEQGEVWKANRPKKGERAHWPYIASALNKRRMFARDASFGDDLAAAYGIEWAEDLFAQGNEDNRYTTNVEAYLGAQHEWMTNNLPKRGAIVEVNTYGEPELPKKAEQIYTKPQKSDHTAMYLDRTGKVQTVHYRMPDEKKKAKGKAGNATSGEDGAVEEVIVSRPRPDVTQDGFKIIGDFRTDALREALGRAPIEDDTLTALLILAFAGTNVTVHSPSSGDMTGTRRFNRHAAMLLDADGKLSFDMDTLRVAARSALIDILSCRRGHTNSGVVARIAGDTIGGDGFIANMATEAFLECLSRPSLEASCAAVSVRPRQRVRETRADLVEHYKEGLFVHPAARFAPEPAELADILKARDAAVKDDEQPEDGPSEGDGDRDGAAAITGDAPAEVTGGDKSEAGGDAQGDETIIEGDTAYSVAAE</sequence>
<evidence type="ECO:0000313" key="4">
    <source>
        <dbReference type="Proteomes" id="UP001234585"/>
    </source>
</evidence>
<dbReference type="InterPro" id="IPR050336">
    <property type="entry name" value="Chromosome_partition/occlusion"/>
</dbReference>
<name>A0AA50CQL1_9HYPH</name>
<dbReference type="NCBIfam" id="NF010406">
    <property type="entry name" value="PRK13832.1"/>
    <property type="match status" value="1"/>
</dbReference>
<feature type="region of interest" description="Disordered" evidence="1">
    <location>
        <begin position="1"/>
        <end position="26"/>
    </location>
</feature>
<dbReference type="PANTHER" id="PTHR33375:SF7">
    <property type="entry name" value="CHROMOSOME 2-PARTITIONING PROTEIN PARB-RELATED"/>
    <property type="match status" value="1"/>
</dbReference>
<keyword evidence="4" id="KW-1185">Reference proteome</keyword>
<dbReference type="AlphaFoldDB" id="A0AA50CQL1"/>
<dbReference type="PANTHER" id="PTHR33375">
    <property type="entry name" value="CHROMOSOME-PARTITIONING PROTEIN PARB-RELATED"/>
    <property type="match status" value="1"/>
</dbReference>
<evidence type="ECO:0000256" key="1">
    <source>
        <dbReference type="SAM" id="MobiDB-lite"/>
    </source>
</evidence>
<feature type="region of interest" description="Disordered" evidence="1">
    <location>
        <begin position="530"/>
        <end position="592"/>
    </location>
</feature>
<dbReference type="Gene3D" id="3.90.1530.30">
    <property type="match status" value="1"/>
</dbReference>
<evidence type="ECO:0000259" key="2">
    <source>
        <dbReference type="SMART" id="SM00470"/>
    </source>
</evidence>
<feature type="compositionally biased region" description="Polar residues" evidence="1">
    <location>
        <begin position="14"/>
        <end position="26"/>
    </location>
</feature>
<dbReference type="Gene3D" id="1.10.10.2830">
    <property type="match status" value="1"/>
</dbReference>
<dbReference type="GO" id="GO:0005694">
    <property type="term" value="C:chromosome"/>
    <property type="evidence" value="ECO:0007669"/>
    <property type="project" value="TreeGrafter"/>
</dbReference>
<dbReference type="Proteomes" id="UP001234585">
    <property type="component" value="Plasmid unnamed4"/>
</dbReference>
<reference evidence="3 4" key="1">
    <citation type="submission" date="2023-08" db="EMBL/GenBank/DDBJ databases">
        <title>Pathogen: clinical or host-associated sample.</title>
        <authorList>
            <person name="Hergert J."/>
            <person name="Casey R."/>
            <person name="Wagner J."/>
            <person name="Young E.L."/>
            <person name="Oakeson K.F."/>
        </authorList>
    </citation>
    <scope>NUCLEOTIDE SEQUENCE [LARGE SCALE GENOMIC DNA]</scope>
    <source>
        <strain evidence="3 4">1760953</strain>
        <plasmid evidence="3 4">unnamed4</plasmid>
    </source>
</reference>
<geneLocation type="plasmid" evidence="3 4">
    <name>unnamed4</name>
</geneLocation>
<feature type="compositionally biased region" description="Acidic residues" evidence="1">
    <location>
        <begin position="535"/>
        <end position="544"/>
    </location>
</feature>
<organism evidence="3 4">
    <name type="scientific">Shinella sumterensis</name>
    <dbReference type="NCBI Taxonomy" id="1967501"/>
    <lineage>
        <taxon>Bacteria</taxon>
        <taxon>Pseudomonadati</taxon>
        <taxon>Pseudomonadota</taxon>
        <taxon>Alphaproteobacteria</taxon>
        <taxon>Hyphomicrobiales</taxon>
        <taxon>Rhizobiaceae</taxon>
        <taxon>Shinella</taxon>
    </lineage>
</organism>
<dbReference type="GO" id="GO:0007059">
    <property type="term" value="P:chromosome segregation"/>
    <property type="evidence" value="ECO:0007669"/>
    <property type="project" value="TreeGrafter"/>
</dbReference>
<proteinExistence type="predicted"/>
<evidence type="ECO:0000313" key="3">
    <source>
        <dbReference type="EMBL" id="WLS00996.1"/>
    </source>
</evidence>
<feature type="compositionally biased region" description="Basic and acidic residues" evidence="1">
    <location>
        <begin position="1"/>
        <end position="10"/>
    </location>
</feature>
<protein>
    <submittedName>
        <fullName evidence="3">ParB N-terminal domain-containing protein</fullName>
    </submittedName>
</protein>
<dbReference type="SUPFAM" id="SSF109709">
    <property type="entry name" value="KorB DNA-binding domain-like"/>
    <property type="match status" value="1"/>
</dbReference>
<feature type="domain" description="ParB-like N-terminal" evidence="2">
    <location>
        <begin position="4"/>
        <end position="97"/>
    </location>
</feature>
<dbReference type="Pfam" id="PF02195">
    <property type="entry name" value="ParB_N"/>
    <property type="match status" value="1"/>
</dbReference>
<dbReference type="SMART" id="SM00470">
    <property type="entry name" value="ParB"/>
    <property type="match status" value="1"/>
</dbReference>
<dbReference type="EMBL" id="CP132306">
    <property type="protein sequence ID" value="WLS00996.1"/>
    <property type="molecule type" value="Genomic_DNA"/>
</dbReference>
<gene>
    <name evidence="3" type="ORF">Q9313_26740</name>
</gene>
<dbReference type="InterPro" id="IPR003115">
    <property type="entry name" value="ParB_N"/>
</dbReference>
<dbReference type="SUPFAM" id="SSF110849">
    <property type="entry name" value="ParB/Sulfiredoxin"/>
    <property type="match status" value="1"/>
</dbReference>
<keyword evidence="3" id="KW-0614">Plasmid</keyword>